<protein>
    <submittedName>
        <fullName evidence="1">Uncharacterized protein</fullName>
    </submittedName>
</protein>
<feature type="non-terminal residue" evidence="1">
    <location>
        <position position="41"/>
    </location>
</feature>
<dbReference type="Proteomes" id="UP000011201">
    <property type="component" value="Unassembled WGS sequence"/>
</dbReference>
<dbReference type="AlphaFoldDB" id="L8MVK4"/>
<reference evidence="1 2" key="1">
    <citation type="journal article" date="2013" name="Proc. Natl. Acad. Sci. U.S.A.">
        <title>Improving the coverage of the cyanobacterial phylum using diversity-driven genome sequencing.</title>
        <authorList>
            <person name="Shih P.M."/>
            <person name="Wu D."/>
            <person name="Latifi A."/>
            <person name="Axen S.D."/>
            <person name="Fewer D.P."/>
            <person name="Talla E."/>
            <person name="Calteau A."/>
            <person name="Cai F."/>
            <person name="Tandeau de Marsac N."/>
            <person name="Rippka R."/>
            <person name="Herdman M."/>
            <person name="Sivonen K."/>
            <person name="Coursin T."/>
            <person name="Laurent T."/>
            <person name="Goodwin L."/>
            <person name="Nolan M."/>
            <person name="Davenport K.W."/>
            <person name="Han C.S."/>
            <person name="Rubin E.M."/>
            <person name="Eisen J.A."/>
            <person name="Woyke T."/>
            <person name="Gugger M."/>
            <person name="Kerfeld C.A."/>
        </authorList>
    </citation>
    <scope>NUCLEOTIDE SEQUENCE [LARGE SCALE GENOMIC DNA]</scope>
    <source>
        <strain evidence="1 2">PCC 7429</strain>
    </source>
</reference>
<dbReference type="EMBL" id="ALWB01000303">
    <property type="protein sequence ID" value="ELS30500.1"/>
    <property type="molecule type" value="Genomic_DNA"/>
</dbReference>
<gene>
    <name evidence="1" type="ORF">Pse7429DRAFT_4341</name>
</gene>
<proteinExistence type="predicted"/>
<sequence>MRSSCNTLTPVRVKLTNFTALCAQTQTKEIFESVAKQRFQK</sequence>
<accession>L8MVK4</accession>
<organism evidence="1 2">
    <name type="scientific">Pseudanabaena biceps PCC 7429</name>
    <dbReference type="NCBI Taxonomy" id="927668"/>
    <lineage>
        <taxon>Bacteria</taxon>
        <taxon>Bacillati</taxon>
        <taxon>Cyanobacteriota</taxon>
        <taxon>Cyanophyceae</taxon>
        <taxon>Pseudanabaenales</taxon>
        <taxon>Pseudanabaenaceae</taxon>
        <taxon>Pseudanabaena</taxon>
    </lineage>
</organism>
<comment type="caution">
    <text evidence="1">The sequence shown here is derived from an EMBL/GenBank/DDBJ whole genome shotgun (WGS) entry which is preliminary data.</text>
</comment>
<name>L8MVK4_9CYAN</name>
<keyword evidence="2" id="KW-1185">Reference proteome</keyword>
<evidence type="ECO:0000313" key="2">
    <source>
        <dbReference type="Proteomes" id="UP000011201"/>
    </source>
</evidence>
<evidence type="ECO:0000313" key="1">
    <source>
        <dbReference type="EMBL" id="ELS30500.1"/>
    </source>
</evidence>